<dbReference type="GO" id="GO:0004674">
    <property type="term" value="F:protein serine/threonine kinase activity"/>
    <property type="evidence" value="ECO:0007669"/>
    <property type="project" value="UniProtKB-KW"/>
</dbReference>
<dbReference type="Gramene" id="ONIVA10G02320.1">
    <property type="protein sequence ID" value="ONIVA10G02320.1"/>
    <property type="gene ID" value="ONIVA10G02320"/>
</dbReference>
<dbReference type="InterPro" id="IPR000719">
    <property type="entry name" value="Prot_kinase_dom"/>
</dbReference>
<keyword evidence="9" id="KW-1015">Disulfide bond</keyword>
<evidence type="ECO:0000256" key="11">
    <source>
        <dbReference type="PROSITE-ProRule" id="PRU10141"/>
    </source>
</evidence>
<dbReference type="InterPro" id="IPR008271">
    <property type="entry name" value="Ser/Thr_kinase_AS"/>
</dbReference>
<dbReference type="PROSITE" id="PS00108">
    <property type="entry name" value="PROTEIN_KINASE_ST"/>
    <property type="match status" value="2"/>
</dbReference>
<evidence type="ECO:0000256" key="4">
    <source>
        <dbReference type="ARBA" id="ARBA00022679"/>
    </source>
</evidence>
<evidence type="ECO:0000256" key="6">
    <source>
        <dbReference type="ARBA" id="ARBA00022741"/>
    </source>
</evidence>
<accession>A0A0E0IPJ7</accession>
<keyword evidence="4" id="KW-0808">Transferase</keyword>
<dbReference type="Pfam" id="PF00069">
    <property type="entry name" value="Pkinase"/>
    <property type="match status" value="2"/>
</dbReference>
<dbReference type="GO" id="GO:0030247">
    <property type="term" value="F:polysaccharide binding"/>
    <property type="evidence" value="ECO:0007669"/>
    <property type="project" value="InterPro"/>
</dbReference>
<dbReference type="PANTHER" id="PTHR27005:SF145">
    <property type="entry name" value="OS10G0142600 PROTEIN"/>
    <property type="match status" value="1"/>
</dbReference>
<evidence type="ECO:0000256" key="8">
    <source>
        <dbReference type="ARBA" id="ARBA00022840"/>
    </source>
</evidence>
<dbReference type="eggNOG" id="ENOG502QQPF">
    <property type="taxonomic scope" value="Eukaryota"/>
</dbReference>
<dbReference type="GO" id="GO:0005886">
    <property type="term" value="C:plasma membrane"/>
    <property type="evidence" value="ECO:0007669"/>
    <property type="project" value="TreeGrafter"/>
</dbReference>
<dbReference type="GO" id="GO:0005524">
    <property type="term" value="F:ATP binding"/>
    <property type="evidence" value="ECO:0007669"/>
    <property type="project" value="UniProtKB-UniRule"/>
</dbReference>
<evidence type="ECO:0000313" key="15">
    <source>
        <dbReference type="Proteomes" id="UP000006591"/>
    </source>
</evidence>
<dbReference type="Pfam" id="PF13947">
    <property type="entry name" value="GUB_WAK_bind"/>
    <property type="match status" value="2"/>
</dbReference>
<dbReference type="InterPro" id="IPR011009">
    <property type="entry name" value="Kinase-like_dom_sf"/>
</dbReference>
<dbReference type="Gene3D" id="3.30.200.20">
    <property type="entry name" value="Phosphorylase Kinase, domain 1"/>
    <property type="match status" value="2"/>
</dbReference>
<dbReference type="Gene3D" id="2.10.25.10">
    <property type="entry name" value="Laminin"/>
    <property type="match status" value="2"/>
</dbReference>
<dbReference type="InterPro" id="IPR045274">
    <property type="entry name" value="WAK-like"/>
</dbReference>
<evidence type="ECO:0000256" key="7">
    <source>
        <dbReference type="ARBA" id="ARBA00022777"/>
    </source>
</evidence>
<dbReference type="Pfam" id="PF07645">
    <property type="entry name" value="EGF_CA"/>
    <property type="match status" value="1"/>
</dbReference>
<keyword evidence="3" id="KW-0245">EGF-like domain</keyword>
<feature type="domain" description="Protein kinase" evidence="13">
    <location>
        <begin position="432"/>
        <end position="702"/>
    </location>
</feature>
<reference evidence="14" key="2">
    <citation type="submission" date="2018-04" db="EMBL/GenBank/DDBJ databases">
        <title>OnivRS2 (Oryza nivara Reference Sequence Version 2).</title>
        <authorList>
            <person name="Zhang J."/>
            <person name="Kudrna D."/>
            <person name="Lee S."/>
            <person name="Talag J."/>
            <person name="Rajasekar S."/>
            <person name="Welchert J."/>
            <person name="Hsing Y.-I."/>
            <person name="Wing R.A."/>
        </authorList>
    </citation>
    <scope>NUCLEOTIDE SEQUENCE [LARGE SCALE GENOMIC DNA]</scope>
</reference>
<dbReference type="EnsemblPlants" id="ONIVA10G02320.1">
    <property type="protein sequence ID" value="ONIVA10G02320.1"/>
    <property type="gene ID" value="ONIVA10G02320"/>
</dbReference>
<evidence type="ECO:0000313" key="14">
    <source>
        <dbReference type="EnsemblPlants" id="ONIVA10G02320.1"/>
    </source>
</evidence>
<dbReference type="HOGENOM" id="CLU_000288_43_8_1"/>
<keyword evidence="5 12" id="KW-0732">Signal</keyword>
<dbReference type="InterPro" id="IPR018097">
    <property type="entry name" value="EGF_Ca-bd_CS"/>
</dbReference>
<dbReference type="Gene3D" id="1.10.510.10">
    <property type="entry name" value="Transferase(Phosphotransferase) domain 1"/>
    <property type="match status" value="2"/>
</dbReference>
<dbReference type="GO" id="GO:0007166">
    <property type="term" value="P:cell surface receptor signaling pathway"/>
    <property type="evidence" value="ECO:0007669"/>
    <property type="project" value="InterPro"/>
</dbReference>
<evidence type="ECO:0000256" key="9">
    <source>
        <dbReference type="ARBA" id="ARBA00023157"/>
    </source>
</evidence>
<feature type="binding site" evidence="11">
    <location>
        <position position="1113"/>
    </location>
    <ligand>
        <name>ATP</name>
        <dbReference type="ChEBI" id="CHEBI:30616"/>
    </ligand>
</feature>
<feature type="domain" description="Protein kinase" evidence="13">
    <location>
        <begin position="1085"/>
        <end position="1352"/>
    </location>
</feature>
<dbReference type="InterPro" id="IPR000742">
    <property type="entry name" value="EGF"/>
</dbReference>
<dbReference type="InterPro" id="IPR025287">
    <property type="entry name" value="WAK_GUB"/>
</dbReference>
<dbReference type="SMART" id="SM00179">
    <property type="entry name" value="EGF_CA"/>
    <property type="match status" value="2"/>
</dbReference>
<dbReference type="SUPFAM" id="SSF56112">
    <property type="entry name" value="Protein kinase-like (PK-like)"/>
    <property type="match status" value="2"/>
</dbReference>
<name>A0A0E0IPJ7_ORYNI</name>
<sequence>MAFWLLADPLILLASAVESVSGRPAAGCQTRCGDVSIPYPFGIGPNCSHGKGFEIACDTQTRNGSGELVPTLAAANGTIHVQSLLVAPIPEVKVMLPVAYQCYDDSSDNVTESFYGAVDLNNNGVYRISDKRNKFVVLGCNTMAYTNNGNSHGKGPYAGVYYTGCISYCNDSSSAQDGMCAGVGCCHVDISPGLSDNVVSFGEWDRSFQVDFNPCDYAFLRSDLQKDLNRTKPVWLDWAIRDGGNSSASSSCPAPEVREKMPAEYACVSDNSECVNSTNGPGYYCKCSKGYEGNPYLVGGCNVICTPAIESNSIYADIDECARSDEYPCHGDCRNTVGDYDCKCRTGYQPRGGGPKIEPKVPSTCTNCSRYVPSNQSISLGFSFLIVAALFTLMMLQKRKINEYFKKNGGSILQKVDNIMIFSKDDLKKITKNNSHVIGQGGFGKVFKGTLEDNTMVAVKTSIEVNQARKEDFTNEVIIQSRMMHNNIIKLLGCCLEVDVPMLVYEFAANGSLQDILHGDANRSLPLTLDIRLDIAIESAEGLKYMHSSTNCTIRHGDVKPANILLTDKFAPKISDFGTSKLLTVDKDFTMFVVGSMGYIDPIFHKTGRLTQKSDVYSFGVVLLELISRKPTIYGENFSLIIEFQKAYDEVHSGRAMFDKEIAVEEDIFILEEIGKLAMECLKEKVEERPDMKEVAERLVMLRRARKHGQGSYNLSPRHHEEISIETTPTSFGADFSTNSNLLILLASAAESVAGRPAAGCQTRCGDVSIPYPFGIGPNCSRGKGFEIACNPRNGNGHLVPTLANSSIHLQNLSVAPIPLAKVMLPVAYKCYDSSDNVTHWFNGTVDLNNNSVYRISDRFNKFVVLGCNTMAYTTNGNSGGEGHYAGLFYTGCVSYCNDSRSAQDGRCAGVGCCHVDISPGLTDNVVSFGPWTRGFQVDFSPCDYSFLVDKKEYEFRSADLKMDLNRTMPVWLDWAIRDSVTCPPPEVQEKKSAGYACVSDNSECVNSTNDINECDVSNKKKYPCYGVCNNIPGNYECHCRVTSGVVKALRNKSAAQNSLFQQGLPLKVDNVKIFTKDELMKITKNNSEVLGQGSFGKVYKGTLEDNTTVAVKTSIEVNEARKDDFTNEVIIQSQMKHNNIIKLLGCCLEVDVPMLVYEFAGKGNLQDILHGDANIPLPLGLRLDIAIESAEGLRYMHSSTSRTIRHGDVKPANILLTDKFIPKISDFGTSKLLTIDKDFTMFVVGSMGYIDPVFHKTGHLTQKSDVYSFGVVLLELICRKPTIYGEKCSLIIEIQNAYDQENSGRIMFDKEIANEEDILILEEIGRLAMECLKEKVEERPDMKEHCEEIPIEGAPKHFGASISASSSVMLSTPATPLN</sequence>
<keyword evidence="7" id="KW-0418">Kinase</keyword>
<evidence type="ECO:0000256" key="1">
    <source>
        <dbReference type="ARBA" id="ARBA00004479"/>
    </source>
</evidence>
<dbReference type="GO" id="GO:0005509">
    <property type="term" value="F:calcium ion binding"/>
    <property type="evidence" value="ECO:0007669"/>
    <property type="project" value="InterPro"/>
</dbReference>
<dbReference type="CDD" id="cd00054">
    <property type="entry name" value="EGF_CA"/>
    <property type="match status" value="2"/>
</dbReference>
<dbReference type="InterPro" id="IPR000152">
    <property type="entry name" value="EGF-type_Asp/Asn_hydroxyl_site"/>
</dbReference>
<keyword evidence="10" id="KW-0325">Glycoprotein</keyword>
<reference evidence="14" key="1">
    <citation type="submission" date="2015-04" db="UniProtKB">
        <authorList>
            <consortium name="EnsemblPlants"/>
        </authorList>
    </citation>
    <scope>IDENTIFICATION</scope>
    <source>
        <strain evidence="14">SL10</strain>
    </source>
</reference>
<dbReference type="SMART" id="SM00181">
    <property type="entry name" value="EGF"/>
    <property type="match status" value="3"/>
</dbReference>
<dbReference type="PROSITE" id="PS01187">
    <property type="entry name" value="EGF_CA"/>
    <property type="match status" value="2"/>
</dbReference>
<feature type="chain" id="PRO_5002363008" description="Protein kinase domain-containing protein" evidence="12">
    <location>
        <begin position="23"/>
        <end position="1379"/>
    </location>
</feature>
<dbReference type="InterPro" id="IPR017441">
    <property type="entry name" value="Protein_kinase_ATP_BS"/>
</dbReference>
<dbReference type="FunFam" id="3.30.200.20:FF:000581">
    <property type="entry name" value="Wall-associated receptor kinase 3"/>
    <property type="match status" value="2"/>
</dbReference>
<keyword evidence="15" id="KW-1185">Reference proteome</keyword>
<dbReference type="InterPro" id="IPR049883">
    <property type="entry name" value="NOTCH1_EGF-like"/>
</dbReference>
<evidence type="ECO:0000256" key="2">
    <source>
        <dbReference type="ARBA" id="ARBA00022527"/>
    </source>
</evidence>
<feature type="binding site" evidence="11">
    <location>
        <position position="460"/>
    </location>
    <ligand>
        <name>ATP</name>
        <dbReference type="ChEBI" id="CHEBI:30616"/>
    </ligand>
</feature>
<dbReference type="FunFam" id="1.10.510.10:FF:000606">
    <property type="entry name" value="Wall-associated receptor kinase 3"/>
    <property type="match status" value="2"/>
</dbReference>
<dbReference type="PROSITE" id="PS50011">
    <property type="entry name" value="PROTEIN_KINASE_DOM"/>
    <property type="match status" value="2"/>
</dbReference>
<evidence type="ECO:0000256" key="10">
    <source>
        <dbReference type="ARBA" id="ARBA00023180"/>
    </source>
</evidence>
<dbReference type="PROSITE" id="PS00107">
    <property type="entry name" value="PROTEIN_KINASE_ATP"/>
    <property type="match status" value="2"/>
</dbReference>
<dbReference type="Proteomes" id="UP000006591">
    <property type="component" value="Chromosome 10"/>
</dbReference>
<keyword evidence="6 11" id="KW-0547">Nucleotide-binding</keyword>
<organism evidence="14">
    <name type="scientific">Oryza nivara</name>
    <name type="common">Indian wild rice</name>
    <name type="synonym">Oryza sativa f. spontanea</name>
    <dbReference type="NCBI Taxonomy" id="4536"/>
    <lineage>
        <taxon>Eukaryota</taxon>
        <taxon>Viridiplantae</taxon>
        <taxon>Streptophyta</taxon>
        <taxon>Embryophyta</taxon>
        <taxon>Tracheophyta</taxon>
        <taxon>Spermatophyta</taxon>
        <taxon>Magnoliopsida</taxon>
        <taxon>Liliopsida</taxon>
        <taxon>Poales</taxon>
        <taxon>Poaceae</taxon>
        <taxon>BOP clade</taxon>
        <taxon>Oryzoideae</taxon>
        <taxon>Oryzeae</taxon>
        <taxon>Oryzinae</taxon>
        <taxon>Oryza</taxon>
    </lineage>
</organism>
<feature type="signal peptide" evidence="12">
    <location>
        <begin position="1"/>
        <end position="22"/>
    </location>
</feature>
<evidence type="ECO:0000259" key="13">
    <source>
        <dbReference type="PROSITE" id="PS50011"/>
    </source>
</evidence>
<dbReference type="PANTHER" id="PTHR27005">
    <property type="entry name" value="WALL-ASSOCIATED RECEPTOR KINASE-LIKE 21"/>
    <property type="match status" value="1"/>
</dbReference>
<protein>
    <recommendedName>
        <fullName evidence="13">Protein kinase domain-containing protein</fullName>
    </recommendedName>
</protein>
<evidence type="ECO:0000256" key="12">
    <source>
        <dbReference type="SAM" id="SignalP"/>
    </source>
</evidence>
<dbReference type="PROSITE" id="PS00010">
    <property type="entry name" value="ASX_HYDROXYL"/>
    <property type="match status" value="1"/>
</dbReference>
<comment type="subcellular location">
    <subcellularLocation>
        <location evidence="1">Membrane</location>
        <topology evidence="1">Single-pass type I membrane protein</topology>
    </subcellularLocation>
</comment>
<dbReference type="STRING" id="4536.A0A0E0IPJ7"/>
<evidence type="ECO:0000256" key="5">
    <source>
        <dbReference type="ARBA" id="ARBA00022729"/>
    </source>
</evidence>
<dbReference type="SMART" id="SM00220">
    <property type="entry name" value="S_TKc"/>
    <property type="match status" value="2"/>
</dbReference>
<dbReference type="InterPro" id="IPR001881">
    <property type="entry name" value="EGF-like_Ca-bd_dom"/>
</dbReference>
<keyword evidence="2" id="KW-0723">Serine/threonine-protein kinase</keyword>
<keyword evidence="8 11" id="KW-0067">ATP-binding</keyword>
<evidence type="ECO:0000256" key="3">
    <source>
        <dbReference type="ARBA" id="ARBA00022536"/>
    </source>
</evidence>
<dbReference type="SUPFAM" id="SSF57196">
    <property type="entry name" value="EGF/Laminin"/>
    <property type="match status" value="1"/>
</dbReference>
<proteinExistence type="predicted"/>